<gene>
    <name evidence="2" type="ORF">CK203_032385</name>
</gene>
<keyword evidence="1" id="KW-1133">Transmembrane helix</keyword>
<dbReference type="AlphaFoldDB" id="A0A438IK18"/>
<dbReference type="Proteomes" id="UP000288805">
    <property type="component" value="Unassembled WGS sequence"/>
</dbReference>
<sequence length="115" mass="12892">MVERVDNSTFLVDLRRSREAQQEADRLVKRGASTLYSFVPIKVASRIEKLQRDFLWDGGLGLGIISLRNKALLGLFSMSSFYKALSVYLASLVLNPFAPIKLMNSRAPPKVKAFS</sequence>
<evidence type="ECO:0000256" key="1">
    <source>
        <dbReference type="SAM" id="Phobius"/>
    </source>
</evidence>
<dbReference type="EMBL" id="QGNW01000104">
    <property type="protein sequence ID" value="RVW97050.1"/>
    <property type="molecule type" value="Genomic_DNA"/>
</dbReference>
<proteinExistence type="predicted"/>
<reference evidence="2 3" key="1">
    <citation type="journal article" date="2018" name="PLoS Genet.">
        <title>Population sequencing reveals clonal diversity and ancestral inbreeding in the grapevine cultivar Chardonnay.</title>
        <authorList>
            <person name="Roach M.J."/>
            <person name="Johnson D.L."/>
            <person name="Bohlmann J."/>
            <person name="van Vuuren H.J."/>
            <person name="Jones S.J."/>
            <person name="Pretorius I.S."/>
            <person name="Schmidt S.A."/>
            <person name="Borneman A.R."/>
        </authorList>
    </citation>
    <scope>NUCLEOTIDE SEQUENCE [LARGE SCALE GENOMIC DNA]</scope>
    <source>
        <strain evidence="3">cv. Chardonnay</strain>
        <tissue evidence="2">Leaf</tissue>
    </source>
</reference>
<evidence type="ECO:0000313" key="3">
    <source>
        <dbReference type="Proteomes" id="UP000288805"/>
    </source>
</evidence>
<feature type="transmembrane region" description="Helical" evidence="1">
    <location>
        <begin position="72"/>
        <end position="94"/>
    </location>
</feature>
<accession>A0A438IK18</accession>
<organism evidence="2 3">
    <name type="scientific">Vitis vinifera</name>
    <name type="common">Grape</name>
    <dbReference type="NCBI Taxonomy" id="29760"/>
    <lineage>
        <taxon>Eukaryota</taxon>
        <taxon>Viridiplantae</taxon>
        <taxon>Streptophyta</taxon>
        <taxon>Embryophyta</taxon>
        <taxon>Tracheophyta</taxon>
        <taxon>Spermatophyta</taxon>
        <taxon>Magnoliopsida</taxon>
        <taxon>eudicotyledons</taxon>
        <taxon>Gunneridae</taxon>
        <taxon>Pentapetalae</taxon>
        <taxon>rosids</taxon>
        <taxon>Vitales</taxon>
        <taxon>Vitaceae</taxon>
        <taxon>Viteae</taxon>
        <taxon>Vitis</taxon>
    </lineage>
</organism>
<keyword evidence="1" id="KW-0812">Transmembrane</keyword>
<name>A0A438IK18_VITVI</name>
<protein>
    <submittedName>
        <fullName evidence="2">Uncharacterized protein</fullName>
    </submittedName>
</protein>
<evidence type="ECO:0000313" key="2">
    <source>
        <dbReference type="EMBL" id="RVW97050.1"/>
    </source>
</evidence>
<keyword evidence="1" id="KW-0472">Membrane</keyword>
<comment type="caution">
    <text evidence="2">The sequence shown here is derived from an EMBL/GenBank/DDBJ whole genome shotgun (WGS) entry which is preliminary data.</text>
</comment>